<dbReference type="InterPro" id="IPR036465">
    <property type="entry name" value="vWFA_dom_sf"/>
</dbReference>
<keyword evidence="1" id="KW-1133">Transmembrane helix</keyword>
<dbReference type="InterPro" id="IPR003599">
    <property type="entry name" value="Ig_sub"/>
</dbReference>
<dbReference type="PANTHER" id="PTHR13771:SF9">
    <property type="entry name" value="INTERCELLULAR ADHESION MOLECULE 5"/>
    <property type="match status" value="1"/>
</dbReference>
<comment type="caution">
    <text evidence="4">The sequence shown here is derived from an EMBL/GenBank/DDBJ whole genome shotgun (WGS) entry which is preliminary data.</text>
</comment>
<dbReference type="InterPro" id="IPR013098">
    <property type="entry name" value="Ig_I-set"/>
</dbReference>
<dbReference type="Proteomes" id="UP000886611">
    <property type="component" value="Unassembled WGS sequence"/>
</dbReference>
<evidence type="ECO:0000313" key="4">
    <source>
        <dbReference type="EMBL" id="KAG2470321.1"/>
    </source>
</evidence>
<accession>A0A8X8BWK7</accession>
<dbReference type="Pfam" id="PF00092">
    <property type="entry name" value="VWA"/>
    <property type="match status" value="1"/>
</dbReference>
<dbReference type="InterPro" id="IPR047012">
    <property type="entry name" value="ICAM_VCAM"/>
</dbReference>
<proteinExistence type="predicted"/>
<evidence type="ECO:0000259" key="2">
    <source>
        <dbReference type="PROSITE" id="PS50234"/>
    </source>
</evidence>
<dbReference type="InterPro" id="IPR013768">
    <property type="entry name" value="ICAM_N"/>
</dbReference>
<dbReference type="SMART" id="SM00327">
    <property type="entry name" value="VWA"/>
    <property type="match status" value="1"/>
</dbReference>
<dbReference type="PANTHER" id="PTHR13771">
    <property type="entry name" value="INTERCELLULAR ADHESION MOLECULE"/>
    <property type="match status" value="1"/>
</dbReference>
<dbReference type="InterPro" id="IPR036179">
    <property type="entry name" value="Ig-like_dom_sf"/>
</dbReference>
<dbReference type="SMART" id="SM00408">
    <property type="entry name" value="IGc2"/>
    <property type="match status" value="1"/>
</dbReference>
<dbReference type="SUPFAM" id="SSF48726">
    <property type="entry name" value="Immunoglobulin"/>
    <property type="match status" value="3"/>
</dbReference>
<dbReference type="PROSITE" id="PS50835">
    <property type="entry name" value="IG_LIKE"/>
    <property type="match status" value="1"/>
</dbReference>
<dbReference type="GO" id="GO:0005178">
    <property type="term" value="F:integrin binding"/>
    <property type="evidence" value="ECO:0007669"/>
    <property type="project" value="InterPro"/>
</dbReference>
<keyword evidence="5" id="KW-1185">Reference proteome</keyword>
<protein>
    <submittedName>
        <fullName evidence="4">COEA1 protein</fullName>
    </submittedName>
</protein>
<dbReference type="InterPro" id="IPR002035">
    <property type="entry name" value="VWF_A"/>
</dbReference>
<dbReference type="SMART" id="SM00409">
    <property type="entry name" value="IG"/>
    <property type="match status" value="2"/>
</dbReference>
<dbReference type="InterPro" id="IPR007110">
    <property type="entry name" value="Ig-like_dom"/>
</dbReference>
<feature type="non-terminal residue" evidence="4">
    <location>
        <position position="814"/>
    </location>
</feature>
<sequence length="814" mass="89867">MKYQRSSLACSSHALPRVPRITSGLALLRSKQTCHETSRAAQPVLSVKLSCRPTGVVLAVTAEKRLAGCRSSVTPLLNITSVRQSDAKEPPLGQADWSLRGLAQYGTKPRTAWHLNALSTKEAVISAIREIKYKGGSTRTGLALTYILEKCFTAESGARLGIPKVGIFITDGVSEDDVLLPARRLRDAGVEMFAIGVKNADENELNAIASDPPQSHVYNVPNFKMLSTIVESLTRTVCDRVEQQDRTIQGSTTTLEANKVTMAELLMDFTTSKGQQDTCDVEFSPARVIVRYGDPVTVTCHTNRTDFRAMGWEASVGAVRVEGSNSAVWNVSSLTVWDAEPKCYLNFRAPPKQCDKRVNLTIYKLPEYLSIDGPEVIEKGKKFNITYEVKDVAPINNVWVKLYRDGVMIERKHLGQNNEKKPESGNVTFTVSADRKDQGWNYTCVVEFDFSFVRIEHFNSSNLLKVTPYAFDEELEILLVNSSEYIEVGASFNATCVLRNSFPMADIQMRMHFNGSECEVDVKQTPEQVSATATLVQPSNLNGTITCTANMRSLSKSSQRNVVGYKLPKPVLKMPNHAHVGEPVMVKCEVNESDTADVVLYMLIPKLNINETKAAGIPIDKTFNATKSHNNMKIICVTEQRTAAVQKQEMMTLTVFYEPSVSLNTSENTIRISHGGDISIQCIADGSPAPEVTWNYKEEPNVQIVNATILNVKTATSMNNGVYKCQANNKHGNATTTFTLEVTSTSSWFIWVIVGAILLIFLIVVGVVCCIYKRKQKRGSYKVCPNGTVIPNGGLEEIPLAPEQKQSMQNGELS</sequence>
<dbReference type="Pfam" id="PF03921">
    <property type="entry name" value="ICAM_N"/>
    <property type="match status" value="1"/>
</dbReference>
<evidence type="ECO:0000256" key="1">
    <source>
        <dbReference type="SAM" id="Phobius"/>
    </source>
</evidence>
<gene>
    <name evidence="4" type="primary">Col14a1_0</name>
    <name evidence="4" type="ORF">GTO96_0006483</name>
</gene>
<dbReference type="InterPro" id="IPR003598">
    <property type="entry name" value="Ig_sub2"/>
</dbReference>
<dbReference type="Pfam" id="PF21146">
    <property type="entry name" value="ICAM1_3_5_D2"/>
    <property type="match status" value="1"/>
</dbReference>
<name>A0A8X8BWK7_POLSE</name>
<feature type="domain" description="Ig-like" evidence="3">
    <location>
        <begin position="659"/>
        <end position="743"/>
    </location>
</feature>
<dbReference type="InterPro" id="IPR048679">
    <property type="entry name" value="ICAM1_3_5_D2"/>
</dbReference>
<feature type="domain" description="VWFA" evidence="2">
    <location>
        <begin position="101"/>
        <end position="233"/>
    </location>
</feature>
<dbReference type="EMBL" id="JAATIS010000094">
    <property type="protein sequence ID" value="KAG2470321.1"/>
    <property type="molecule type" value="Genomic_DNA"/>
</dbReference>
<dbReference type="AlphaFoldDB" id="A0A8X8BWK7"/>
<dbReference type="PROSITE" id="PS50234">
    <property type="entry name" value="VWFA"/>
    <property type="match status" value="1"/>
</dbReference>
<feature type="non-terminal residue" evidence="4">
    <location>
        <position position="1"/>
    </location>
</feature>
<feature type="transmembrane region" description="Helical" evidence="1">
    <location>
        <begin position="748"/>
        <end position="772"/>
    </location>
</feature>
<dbReference type="GO" id="GO:0007155">
    <property type="term" value="P:cell adhesion"/>
    <property type="evidence" value="ECO:0007669"/>
    <property type="project" value="InterPro"/>
</dbReference>
<evidence type="ECO:0000313" key="5">
    <source>
        <dbReference type="Proteomes" id="UP000886611"/>
    </source>
</evidence>
<dbReference type="InterPro" id="IPR013783">
    <property type="entry name" value="Ig-like_fold"/>
</dbReference>
<dbReference type="Pfam" id="PF07679">
    <property type="entry name" value="I-set"/>
    <property type="match status" value="1"/>
</dbReference>
<keyword evidence="1" id="KW-0812">Transmembrane</keyword>
<organism evidence="4 5">
    <name type="scientific">Polypterus senegalus</name>
    <name type="common">Senegal bichir</name>
    <dbReference type="NCBI Taxonomy" id="55291"/>
    <lineage>
        <taxon>Eukaryota</taxon>
        <taxon>Metazoa</taxon>
        <taxon>Chordata</taxon>
        <taxon>Craniata</taxon>
        <taxon>Vertebrata</taxon>
        <taxon>Euteleostomi</taxon>
        <taxon>Actinopterygii</taxon>
        <taxon>Polypteriformes</taxon>
        <taxon>Polypteridae</taxon>
        <taxon>Polypterus</taxon>
    </lineage>
</organism>
<keyword evidence="1" id="KW-0472">Membrane</keyword>
<dbReference type="Gene3D" id="3.40.50.410">
    <property type="entry name" value="von Willebrand factor, type A domain"/>
    <property type="match status" value="1"/>
</dbReference>
<dbReference type="SUPFAM" id="SSF53300">
    <property type="entry name" value="vWA-like"/>
    <property type="match status" value="1"/>
</dbReference>
<reference evidence="4 5" key="1">
    <citation type="journal article" date="2021" name="Cell">
        <title>Tracing the genetic footprints of vertebrate landing in non-teleost ray-finned fishes.</title>
        <authorList>
            <person name="Bi X."/>
            <person name="Wang K."/>
            <person name="Yang L."/>
            <person name="Pan H."/>
            <person name="Jiang H."/>
            <person name="Wei Q."/>
            <person name="Fang M."/>
            <person name="Yu H."/>
            <person name="Zhu C."/>
            <person name="Cai Y."/>
            <person name="He Y."/>
            <person name="Gan X."/>
            <person name="Zeng H."/>
            <person name="Yu D."/>
            <person name="Zhu Y."/>
            <person name="Jiang H."/>
            <person name="Qiu Q."/>
            <person name="Yang H."/>
            <person name="Zhang Y.E."/>
            <person name="Wang W."/>
            <person name="Zhu M."/>
            <person name="He S."/>
            <person name="Zhang G."/>
        </authorList>
    </citation>
    <scope>NUCLEOTIDE SEQUENCE [LARGE SCALE GENOMIC DNA]</scope>
    <source>
        <strain evidence="4">Bchr_013</strain>
    </source>
</reference>
<evidence type="ECO:0000259" key="3">
    <source>
        <dbReference type="PROSITE" id="PS50835"/>
    </source>
</evidence>
<dbReference type="Gene3D" id="2.60.40.10">
    <property type="entry name" value="Immunoglobulins"/>
    <property type="match status" value="5"/>
</dbReference>